<comment type="caution">
    <text evidence="12">The sequence shown here is derived from an EMBL/GenBank/DDBJ whole genome shotgun (WGS) entry which is preliminary data.</text>
</comment>
<dbReference type="PROSITE" id="PS50939">
    <property type="entry name" value="CYTOCHROME_B561"/>
    <property type="match status" value="1"/>
</dbReference>
<dbReference type="GO" id="GO:0016020">
    <property type="term" value="C:membrane"/>
    <property type="evidence" value="ECO:0007669"/>
    <property type="project" value="UniProtKB-SubCell"/>
</dbReference>
<feature type="transmembrane region" description="Helical" evidence="8">
    <location>
        <begin position="294"/>
        <end position="311"/>
    </location>
</feature>
<feature type="transmembrane region" description="Helical" evidence="8">
    <location>
        <begin position="357"/>
        <end position="379"/>
    </location>
</feature>
<keyword evidence="7 8" id="KW-0472">Membrane</keyword>
<dbReference type="CDD" id="cd08760">
    <property type="entry name" value="Cyt_b561_FRRS1_like"/>
    <property type="match status" value="1"/>
</dbReference>
<comment type="subcellular location">
    <subcellularLocation>
        <location evidence="1">Membrane</location>
    </subcellularLocation>
</comment>
<keyword evidence="6 8" id="KW-1133">Transmembrane helix</keyword>
<evidence type="ECO:0000256" key="2">
    <source>
        <dbReference type="ARBA" id="ARBA00022448"/>
    </source>
</evidence>
<dbReference type="InParanoid" id="A0A200QLP0"/>
<protein>
    <submittedName>
        <fullName evidence="12">Cytochrome b561</fullName>
    </submittedName>
</protein>
<keyword evidence="4 9" id="KW-0732">Signal</keyword>
<evidence type="ECO:0000259" key="11">
    <source>
        <dbReference type="PROSITE" id="PS50939"/>
    </source>
</evidence>
<proteinExistence type="predicted"/>
<dbReference type="Proteomes" id="UP000195402">
    <property type="component" value="Unassembled WGS sequence"/>
</dbReference>
<keyword evidence="13" id="KW-1185">Reference proteome</keyword>
<keyword evidence="5" id="KW-0249">Electron transport</keyword>
<evidence type="ECO:0000256" key="1">
    <source>
        <dbReference type="ARBA" id="ARBA00004370"/>
    </source>
</evidence>
<gene>
    <name evidence="12" type="ORF">BVC80_9007g42</name>
</gene>
<evidence type="ECO:0000256" key="7">
    <source>
        <dbReference type="ARBA" id="ARBA00023136"/>
    </source>
</evidence>
<evidence type="ECO:0000256" key="5">
    <source>
        <dbReference type="ARBA" id="ARBA00022982"/>
    </source>
</evidence>
<name>A0A200QLP0_MACCD</name>
<feature type="domain" description="Cytochrome b561" evidence="11">
    <location>
        <begin position="188"/>
        <end position="382"/>
    </location>
</feature>
<dbReference type="Pfam" id="PF03188">
    <property type="entry name" value="Cytochrom_B561"/>
    <property type="match status" value="1"/>
</dbReference>
<organism evidence="12 13">
    <name type="scientific">Macleaya cordata</name>
    <name type="common">Five-seeded plume-poppy</name>
    <name type="synonym">Bocconia cordata</name>
    <dbReference type="NCBI Taxonomy" id="56857"/>
    <lineage>
        <taxon>Eukaryota</taxon>
        <taxon>Viridiplantae</taxon>
        <taxon>Streptophyta</taxon>
        <taxon>Embryophyta</taxon>
        <taxon>Tracheophyta</taxon>
        <taxon>Spermatophyta</taxon>
        <taxon>Magnoliopsida</taxon>
        <taxon>Ranunculales</taxon>
        <taxon>Papaveraceae</taxon>
        <taxon>Papaveroideae</taxon>
        <taxon>Macleaya</taxon>
    </lineage>
</organism>
<dbReference type="SMART" id="SM00664">
    <property type="entry name" value="DoH"/>
    <property type="match status" value="1"/>
</dbReference>
<dbReference type="OrthoDB" id="19261at2759"/>
<feature type="domain" description="DOMON" evidence="10">
    <location>
        <begin position="72"/>
        <end position="185"/>
    </location>
</feature>
<keyword evidence="2" id="KW-0813">Transport</keyword>
<evidence type="ECO:0000256" key="6">
    <source>
        <dbReference type="ARBA" id="ARBA00022989"/>
    </source>
</evidence>
<dbReference type="PANTHER" id="PTHR23130:SF115">
    <property type="entry name" value="OS01G0680900 PROTEIN"/>
    <property type="match status" value="1"/>
</dbReference>
<evidence type="ECO:0000313" key="13">
    <source>
        <dbReference type="Proteomes" id="UP000195402"/>
    </source>
</evidence>
<evidence type="ECO:0000256" key="4">
    <source>
        <dbReference type="ARBA" id="ARBA00022729"/>
    </source>
</evidence>
<dbReference type="OMA" id="LHICIQF"/>
<dbReference type="AlphaFoldDB" id="A0A200QLP0"/>
<sequence length="396" mass="44398">MADSNPKISLMRFFCFFVAVILLWEQKKILLVVADNDDGSDQSKNGCKADLSKFLPVPYSNISNMACTPIWNTFDLRYFQSEDNVMTIVLSATYTTGWVGMGFSEHGMMVGSSAMIGWIGEESQASIKQFFLQDSTLSGVLPDIGDLDLTDIPPVVVLHRSTIYLAFQLNFASRQAHQSILLAFGTKPPAKNQLTEHDDRTTILFDFSAGTVSDDFKSIDTWKQNHRVFSIIGWGMLLPVGAIISRYFRHRDPQWFYLHASIQFVGFILGLATVVTGESICNILQADVGPHRGIGYFAIVLCILQVMAIFARPKLESKIRRYWNWYHIWIGRTALFLGSLNVVLGLQIGVTGNSWKIGYGILLAVILVSVILLEAFLLLRRHEKPLPPAFQVKPIP</sequence>
<dbReference type="InterPro" id="IPR045266">
    <property type="entry name" value="DOH_DOMON"/>
</dbReference>
<evidence type="ECO:0000256" key="3">
    <source>
        <dbReference type="ARBA" id="ARBA00022692"/>
    </source>
</evidence>
<evidence type="ECO:0000313" key="12">
    <source>
        <dbReference type="EMBL" id="OVA11332.1"/>
    </source>
</evidence>
<dbReference type="CDD" id="cd09631">
    <property type="entry name" value="DOMON_DOH"/>
    <property type="match status" value="1"/>
</dbReference>
<dbReference type="InterPro" id="IPR005018">
    <property type="entry name" value="DOMON_domain"/>
</dbReference>
<feature type="signal peptide" evidence="9">
    <location>
        <begin position="1"/>
        <end position="34"/>
    </location>
</feature>
<dbReference type="PROSITE" id="PS50836">
    <property type="entry name" value="DOMON"/>
    <property type="match status" value="1"/>
</dbReference>
<reference evidence="12 13" key="1">
    <citation type="journal article" date="2017" name="Mol. Plant">
        <title>The Genome of Medicinal Plant Macleaya cordata Provides New Insights into Benzylisoquinoline Alkaloids Metabolism.</title>
        <authorList>
            <person name="Liu X."/>
            <person name="Liu Y."/>
            <person name="Huang P."/>
            <person name="Ma Y."/>
            <person name="Qing Z."/>
            <person name="Tang Q."/>
            <person name="Cao H."/>
            <person name="Cheng P."/>
            <person name="Zheng Y."/>
            <person name="Yuan Z."/>
            <person name="Zhou Y."/>
            <person name="Liu J."/>
            <person name="Tang Z."/>
            <person name="Zhuo Y."/>
            <person name="Zhang Y."/>
            <person name="Yu L."/>
            <person name="Huang J."/>
            <person name="Yang P."/>
            <person name="Peng Q."/>
            <person name="Zhang J."/>
            <person name="Jiang W."/>
            <person name="Zhang Z."/>
            <person name="Lin K."/>
            <person name="Ro D.K."/>
            <person name="Chen X."/>
            <person name="Xiong X."/>
            <person name="Shang Y."/>
            <person name="Huang S."/>
            <person name="Zeng J."/>
        </authorList>
    </citation>
    <scope>NUCLEOTIDE SEQUENCE [LARGE SCALE GENOMIC DNA]</scope>
    <source>
        <strain evidence="13">cv. BLH2017</strain>
        <tissue evidence="12">Root</tissue>
    </source>
</reference>
<evidence type="ECO:0000256" key="9">
    <source>
        <dbReference type="SAM" id="SignalP"/>
    </source>
</evidence>
<evidence type="ECO:0000256" key="8">
    <source>
        <dbReference type="SAM" id="Phobius"/>
    </source>
</evidence>
<dbReference type="EMBL" id="MVGT01001699">
    <property type="protein sequence ID" value="OVA11332.1"/>
    <property type="molecule type" value="Genomic_DNA"/>
</dbReference>
<feature type="transmembrane region" description="Helical" evidence="8">
    <location>
        <begin position="323"/>
        <end position="345"/>
    </location>
</feature>
<feature type="chain" id="PRO_5012939309" evidence="9">
    <location>
        <begin position="35"/>
        <end position="396"/>
    </location>
</feature>
<keyword evidence="3 8" id="KW-0812">Transmembrane</keyword>
<accession>A0A200QLP0</accession>
<feature type="transmembrane region" description="Helical" evidence="8">
    <location>
        <begin position="255"/>
        <end position="274"/>
    </location>
</feature>
<evidence type="ECO:0000259" key="10">
    <source>
        <dbReference type="PROSITE" id="PS50836"/>
    </source>
</evidence>
<feature type="transmembrane region" description="Helical" evidence="8">
    <location>
        <begin position="228"/>
        <end position="248"/>
    </location>
</feature>
<dbReference type="PANTHER" id="PTHR23130">
    <property type="entry name" value="CYTOCHROME B561 AND DOMON DOMAIN-CONTAINING PROTEIN"/>
    <property type="match status" value="1"/>
</dbReference>
<dbReference type="STRING" id="56857.A0A200QLP0"/>
<dbReference type="InterPro" id="IPR006593">
    <property type="entry name" value="Cyt_b561/ferric_Rdtase_TM"/>
</dbReference>
<dbReference type="SMART" id="SM00665">
    <property type="entry name" value="B561"/>
    <property type="match status" value="1"/>
</dbReference>
<dbReference type="Gene3D" id="1.20.120.1770">
    <property type="match status" value="1"/>
</dbReference>